<dbReference type="InterPro" id="IPR045851">
    <property type="entry name" value="AMP-bd_C_sf"/>
</dbReference>
<dbReference type="EMBL" id="JASZYV010000002">
    <property type="protein sequence ID" value="MDM0045102.1"/>
    <property type="molecule type" value="Genomic_DNA"/>
</dbReference>
<sequence length="631" mass="69894">MNSRTTPQRPYRAAGLWDTAGIQPRTDIAVPGETIPEVFWNAVDARADQVWMRQKELGIWRTWTWRQTGDAVAEISAGLIALGLAAGECVSILSNTVVEWVLADLAVLSCGGVCSGIYPTDAPVQVHYLCEDSRTRVLFVEDDEQLDKALEVRDRLPMLDRIVVFDMEGLRDFQDPGVMSLDQLRALGRQHLQASPGAVRERAALCKPDDLAILVYTSGTTGKPKGAMHSHHGLVYTVRGYNTLIAQDERDERMCFLPLCHIAERMGGEYFALYTGSVLNFVENPETVPENVREIAPTVFTAVPRVWEKFYSAVMIALKEAGPVQQAAYAWSIGVGEKIAARVMAGEPVGGWLRLQFRIARALALDNVRTLIGIHRARFLVTGAAPISPDLVRWYLALGVPMLEVWGMTETCGASTGMPAARIKPGSIGQAAGYNEVRIDPDTGEILVRGPNVFMGYLHLPEKTAETIDADGWLHTGDVGGVDDEGFFRITDRMKDIIITAGGKNVTPSELENELKFSPYITDAVVIGDARPYLTVIVMIDQENVEKYAQDNDVPFSSYESLTRAAEVQALIQAEIDRVNAKFARVEQIKKFFLLETQLSAEDEELTPTMKLKRKLVQTKYAQRIDAMYRA</sequence>
<evidence type="ECO:0000256" key="4">
    <source>
        <dbReference type="ARBA" id="ARBA00024484"/>
    </source>
</evidence>
<evidence type="ECO:0000256" key="3">
    <source>
        <dbReference type="ARBA" id="ARBA00023098"/>
    </source>
</evidence>
<dbReference type="InterPro" id="IPR000873">
    <property type="entry name" value="AMP-dep_synth/lig_dom"/>
</dbReference>
<evidence type="ECO:0000313" key="7">
    <source>
        <dbReference type="Proteomes" id="UP001174908"/>
    </source>
</evidence>
<dbReference type="SUPFAM" id="SSF56801">
    <property type="entry name" value="Acetyl-CoA synthetase-like"/>
    <property type="match status" value="1"/>
</dbReference>
<dbReference type="CDD" id="cd05907">
    <property type="entry name" value="VL_LC_FACS_like"/>
    <property type="match status" value="1"/>
</dbReference>
<evidence type="ECO:0000259" key="5">
    <source>
        <dbReference type="Pfam" id="PF00501"/>
    </source>
</evidence>
<comment type="catalytic activity">
    <reaction evidence="4">
        <text>a long-chain fatty acid + ATP + CoA = a long-chain fatty acyl-CoA + AMP + diphosphate</text>
        <dbReference type="Rhea" id="RHEA:15421"/>
        <dbReference type="ChEBI" id="CHEBI:30616"/>
        <dbReference type="ChEBI" id="CHEBI:33019"/>
        <dbReference type="ChEBI" id="CHEBI:57287"/>
        <dbReference type="ChEBI" id="CHEBI:57560"/>
        <dbReference type="ChEBI" id="CHEBI:83139"/>
        <dbReference type="ChEBI" id="CHEBI:456215"/>
        <dbReference type="EC" id="6.2.1.3"/>
    </reaction>
    <physiologicalReaction direction="left-to-right" evidence="4">
        <dbReference type="Rhea" id="RHEA:15422"/>
    </physiologicalReaction>
</comment>
<dbReference type="PROSITE" id="PS00455">
    <property type="entry name" value="AMP_BINDING"/>
    <property type="match status" value="1"/>
</dbReference>
<dbReference type="Gene3D" id="3.40.50.12780">
    <property type="entry name" value="N-terminal domain of ligase-like"/>
    <property type="match status" value="1"/>
</dbReference>
<dbReference type="Proteomes" id="UP001174908">
    <property type="component" value="Unassembled WGS sequence"/>
</dbReference>
<dbReference type="Gene3D" id="3.30.300.30">
    <property type="match status" value="1"/>
</dbReference>
<keyword evidence="1 6" id="KW-0436">Ligase</keyword>
<reference evidence="6" key="1">
    <citation type="submission" date="2023-06" db="EMBL/GenBank/DDBJ databases">
        <authorList>
            <person name="Jiang Y."/>
            <person name="Liu Q."/>
        </authorList>
    </citation>
    <scope>NUCLEOTIDE SEQUENCE</scope>
    <source>
        <strain evidence="6">CGMCC 1.12089</strain>
    </source>
</reference>
<dbReference type="Pfam" id="PF23562">
    <property type="entry name" value="AMP-binding_C_3"/>
    <property type="match status" value="1"/>
</dbReference>
<dbReference type="PANTHER" id="PTHR43272">
    <property type="entry name" value="LONG-CHAIN-FATTY-ACID--COA LIGASE"/>
    <property type="match status" value="1"/>
</dbReference>
<evidence type="ECO:0000256" key="2">
    <source>
        <dbReference type="ARBA" id="ARBA00022832"/>
    </source>
</evidence>
<dbReference type="InterPro" id="IPR020845">
    <property type="entry name" value="AMP-binding_CS"/>
</dbReference>
<name>A0ABT7NAZ4_9BURK</name>
<comment type="caution">
    <text evidence="6">The sequence shown here is derived from an EMBL/GenBank/DDBJ whole genome shotgun (WGS) entry which is preliminary data.</text>
</comment>
<feature type="domain" description="AMP-dependent synthetase/ligase" evidence="5">
    <location>
        <begin position="45"/>
        <end position="458"/>
    </location>
</feature>
<evidence type="ECO:0000256" key="1">
    <source>
        <dbReference type="ARBA" id="ARBA00022598"/>
    </source>
</evidence>
<proteinExistence type="predicted"/>
<organism evidence="6 7">
    <name type="scientific">Variovorax dokdonensis</name>
    <dbReference type="NCBI Taxonomy" id="344883"/>
    <lineage>
        <taxon>Bacteria</taxon>
        <taxon>Pseudomonadati</taxon>
        <taxon>Pseudomonadota</taxon>
        <taxon>Betaproteobacteria</taxon>
        <taxon>Burkholderiales</taxon>
        <taxon>Comamonadaceae</taxon>
        <taxon>Variovorax</taxon>
    </lineage>
</organism>
<keyword evidence="3" id="KW-0443">Lipid metabolism</keyword>
<protein>
    <submittedName>
        <fullName evidence="6">Long-chain fatty acid--CoA ligase</fullName>
    </submittedName>
</protein>
<keyword evidence="7" id="KW-1185">Reference proteome</keyword>
<keyword evidence="2" id="KW-0276">Fatty acid metabolism</keyword>
<dbReference type="Pfam" id="PF00501">
    <property type="entry name" value="AMP-binding"/>
    <property type="match status" value="1"/>
</dbReference>
<accession>A0ABT7NAZ4</accession>
<evidence type="ECO:0000313" key="6">
    <source>
        <dbReference type="EMBL" id="MDM0045102.1"/>
    </source>
</evidence>
<dbReference type="PANTHER" id="PTHR43272:SF32">
    <property type="entry name" value="AMP-DEPENDENT SYNTHETASE_LIGASE DOMAIN-CONTAINING PROTEIN"/>
    <property type="match status" value="1"/>
</dbReference>
<dbReference type="GO" id="GO:0016874">
    <property type="term" value="F:ligase activity"/>
    <property type="evidence" value="ECO:0007669"/>
    <property type="project" value="UniProtKB-KW"/>
</dbReference>
<gene>
    <name evidence="6" type="ORF">QTH91_11465</name>
</gene>
<dbReference type="InterPro" id="IPR042099">
    <property type="entry name" value="ANL_N_sf"/>
</dbReference>
<dbReference type="RefSeq" id="WP_286660204.1">
    <property type="nucleotide sequence ID" value="NZ_JASZYV010000002.1"/>
</dbReference>